<dbReference type="InterPro" id="IPR004507">
    <property type="entry name" value="UbiX-like"/>
</dbReference>
<keyword evidence="2 6" id="KW-0285">Flavoprotein</keyword>
<dbReference type="GO" id="GO:0016831">
    <property type="term" value="F:carboxy-lyase activity"/>
    <property type="evidence" value="ECO:0007669"/>
    <property type="project" value="TreeGrafter"/>
</dbReference>
<evidence type="ECO:0000259" key="7">
    <source>
        <dbReference type="Pfam" id="PF02441"/>
    </source>
</evidence>
<dbReference type="GeneID" id="1440977"/>
<sequence>MRIVVGVSGASGIPYAVKLLENLGQNEVHLIISENAKKVMKYEMNQDPSYLSSLASYTYSDDDFTAPVSSGSFLFDAMVIVPCSISTLSKIAVGISDTLITRAAAVSIKERRRLIIVPREMPLSSIDLKNMLSLSENGVIIAPASPGFYNKPKSIDDLVSFVVSRILDLIGVKNELIKRWQD</sequence>
<dbReference type="FunFam" id="3.40.50.1950:FF:000001">
    <property type="entry name" value="Flavin prenyltransferase UbiX"/>
    <property type="match status" value="1"/>
</dbReference>
<evidence type="ECO:0000313" key="9">
    <source>
        <dbReference type="Proteomes" id="UP000001017"/>
    </source>
</evidence>
<dbReference type="HOGENOM" id="CLU_074522_2_1_2"/>
<dbReference type="PANTHER" id="PTHR43374">
    <property type="entry name" value="FLAVIN PRENYLTRANSFERASE"/>
    <property type="match status" value="1"/>
</dbReference>
<dbReference type="PANTHER" id="PTHR43374:SF1">
    <property type="entry name" value="FLAVIN PRENYLTRANSFERASE PAD1, MITOCHONDRIAL"/>
    <property type="match status" value="1"/>
</dbReference>
<organism evidence="8 9">
    <name type="scientific">Thermoplasma volcanium (strain ATCC 51530 / DSM 4299 / JCM 9571 / NBRC 15438 / GSS1)</name>
    <dbReference type="NCBI Taxonomy" id="273116"/>
    <lineage>
        <taxon>Archaea</taxon>
        <taxon>Methanobacteriati</taxon>
        <taxon>Thermoplasmatota</taxon>
        <taxon>Thermoplasmata</taxon>
        <taxon>Thermoplasmatales</taxon>
        <taxon>Thermoplasmataceae</taxon>
        <taxon>Thermoplasma</taxon>
    </lineage>
</organism>
<dbReference type="KEGG" id="tvo:TVG0450298"/>
<keyword evidence="9" id="KW-1185">Reference proteome</keyword>
<name>Q97BJ5_THEVO</name>
<gene>
    <name evidence="6" type="primary">ubiX</name>
    <name evidence="8" type="ORF">TVG0450298</name>
</gene>
<comment type="caution">
    <text evidence="6">Lacks conserved residue(s) required for the propagation of feature annotation.</text>
</comment>
<comment type="function">
    <text evidence="6">Flavin prenyltransferase that catalyzes the synthesis of the prenylated FMN cofactor (prenyl-FMN) for 4-hydroxy-3-polyprenylbenzoic acid decarboxylase UbiD. The prenyltransferase is metal-independent and links a dimethylallyl moiety from dimethylallyl monophosphate (DMAP) to the flavin N5 and C6 atoms of FMN.</text>
</comment>
<evidence type="ECO:0000256" key="1">
    <source>
        <dbReference type="ARBA" id="ARBA00022602"/>
    </source>
</evidence>
<accession>Q97BJ5</accession>
<dbReference type="GO" id="GO:0106141">
    <property type="term" value="F:flavin prenyltransferase activity"/>
    <property type="evidence" value="ECO:0007669"/>
    <property type="project" value="UniProtKB-EC"/>
</dbReference>
<protein>
    <recommendedName>
        <fullName evidence="6">Flavin prenyltransferase UbiX</fullName>
        <ecNumber evidence="6">2.5.1.129</ecNumber>
    </recommendedName>
</protein>
<evidence type="ECO:0000256" key="2">
    <source>
        <dbReference type="ARBA" id="ARBA00022630"/>
    </source>
</evidence>
<dbReference type="NCBIfam" id="NF004685">
    <property type="entry name" value="PRK06029.1"/>
    <property type="match status" value="1"/>
</dbReference>
<feature type="binding site" evidence="6">
    <location>
        <position position="149"/>
    </location>
    <ligand>
        <name>dimethylallyl phosphate</name>
        <dbReference type="ChEBI" id="CHEBI:88052"/>
    </ligand>
</feature>
<evidence type="ECO:0000256" key="3">
    <source>
        <dbReference type="ARBA" id="ARBA00022643"/>
    </source>
</evidence>
<dbReference type="SUPFAM" id="SSF52507">
    <property type="entry name" value="Homo-oligomeric flavin-containing Cys decarboxylases, HFCD"/>
    <property type="match status" value="1"/>
</dbReference>
<keyword evidence="4 6" id="KW-0808">Transferase</keyword>
<keyword evidence="1 6" id="KW-0637">Prenyltransferase</keyword>
<feature type="binding site" evidence="6">
    <location>
        <begin position="9"/>
        <end position="11"/>
    </location>
    <ligand>
        <name>FMN</name>
        <dbReference type="ChEBI" id="CHEBI:58210"/>
    </ligand>
</feature>
<dbReference type="Pfam" id="PF02441">
    <property type="entry name" value="Flavoprotein"/>
    <property type="match status" value="1"/>
</dbReference>
<proteinExistence type="inferred from homology"/>
<dbReference type="PhylomeDB" id="Q97BJ5"/>
<feature type="binding site" evidence="6">
    <location>
        <begin position="84"/>
        <end position="87"/>
    </location>
    <ligand>
        <name>FMN</name>
        <dbReference type="ChEBI" id="CHEBI:58210"/>
    </ligand>
</feature>
<reference evidence="8 9" key="2">
    <citation type="journal article" date="2000" name="Proc. Natl. Acad. Sci. U.S.A.">
        <title>Archaeal adaptation to higher temperatures revealed by genomic sequence of Thermoplasma volcanium.</title>
        <authorList>
            <person name="Kawashima T."/>
            <person name="Amano N."/>
            <person name="Koike H."/>
            <person name="Makino S."/>
            <person name="Higuchi S."/>
            <person name="Kawashima-Ohya Y."/>
            <person name="Watanabe K."/>
            <person name="Yamazaki M."/>
            <person name="Kanehori K."/>
            <person name="Kawamoto T."/>
            <person name="Nunoshiba T."/>
            <person name="Yamamoto Y."/>
            <person name="Aramaki H."/>
            <person name="Makino K."/>
            <person name="Suzuki M."/>
        </authorList>
    </citation>
    <scope>NUCLEOTIDE SEQUENCE [LARGE SCALE GENOMIC DNA]</scope>
    <source>
        <strain evidence="9">ATCC 51530 / DSM 4299 / JCM 9571 / NBRC 15438 / GSS1</strain>
    </source>
</reference>
<dbReference type="NCBIfam" id="TIGR00421">
    <property type="entry name" value="ubiX_pad"/>
    <property type="match status" value="1"/>
</dbReference>
<evidence type="ECO:0000313" key="8">
    <source>
        <dbReference type="EMBL" id="BAB59602.1"/>
    </source>
</evidence>
<dbReference type="PaxDb" id="273116-14324675"/>
<reference evidence="8 9" key="1">
    <citation type="journal article" date="1999" name="Proc. Jpn. Acad.">
        <title>Determination of the complete genomic DNA sequence of Thermoplasma volvanium GSS1.</title>
        <authorList>
            <person name="Kawashima T."/>
            <person name="Yamamoto Y."/>
            <person name="Aramaki H."/>
            <person name="Nunoshiba T."/>
            <person name="Kawamoto T."/>
            <person name="Watanabe K."/>
            <person name="Yamazaki M."/>
            <person name="Kanehori K."/>
            <person name="Amano N."/>
            <person name="Ohya Y."/>
            <person name="Makino K."/>
            <person name="Suzuki M."/>
        </authorList>
    </citation>
    <scope>NUCLEOTIDE SEQUENCE [LARGE SCALE GENOMIC DNA]</scope>
    <source>
        <strain evidence="9">ATCC 51530 / DSM 4299 / JCM 9571 / NBRC 15438 / GSS1</strain>
    </source>
</reference>
<dbReference type="EMBL" id="BA000011">
    <property type="protein sequence ID" value="BAB59602.1"/>
    <property type="molecule type" value="Genomic_DNA"/>
</dbReference>
<feature type="binding site" evidence="6">
    <location>
        <position position="165"/>
    </location>
    <ligand>
        <name>dimethylallyl phosphate</name>
        <dbReference type="ChEBI" id="CHEBI:88052"/>
    </ligand>
</feature>
<dbReference type="InterPro" id="IPR003382">
    <property type="entry name" value="Flavoprotein"/>
</dbReference>
<feature type="domain" description="Flavoprotein" evidence="7">
    <location>
        <begin position="1"/>
        <end position="169"/>
    </location>
</feature>
<dbReference type="STRING" id="273116.gene:9381241"/>
<dbReference type="Gene3D" id="3.40.50.1950">
    <property type="entry name" value="Flavin prenyltransferase-like"/>
    <property type="match status" value="1"/>
</dbReference>
<comment type="catalytic activity">
    <reaction evidence="6">
        <text>dimethylallyl phosphate + FMNH2 = prenylated FMNH2 + phosphate</text>
        <dbReference type="Rhea" id="RHEA:37743"/>
        <dbReference type="ChEBI" id="CHEBI:43474"/>
        <dbReference type="ChEBI" id="CHEBI:57618"/>
        <dbReference type="ChEBI" id="CHEBI:87467"/>
        <dbReference type="ChEBI" id="CHEBI:88052"/>
        <dbReference type="EC" id="2.5.1.129"/>
    </reaction>
</comment>
<evidence type="ECO:0000256" key="5">
    <source>
        <dbReference type="ARBA" id="ARBA00060793"/>
    </source>
</evidence>
<dbReference type="InterPro" id="IPR036551">
    <property type="entry name" value="Flavin_trans-like"/>
</dbReference>
<comment type="similarity">
    <text evidence="5 6">Belongs to the UbiX/PAD1 family.</text>
</comment>
<dbReference type="Proteomes" id="UP000001017">
    <property type="component" value="Chromosome"/>
</dbReference>
<evidence type="ECO:0000256" key="4">
    <source>
        <dbReference type="ARBA" id="ARBA00022679"/>
    </source>
</evidence>
<evidence type="ECO:0000256" key="6">
    <source>
        <dbReference type="HAMAP-Rule" id="MF_01984"/>
    </source>
</evidence>
<dbReference type="eggNOG" id="arCOG01703">
    <property type="taxonomic scope" value="Archaea"/>
</dbReference>
<dbReference type="HAMAP" id="MF_01984">
    <property type="entry name" value="ubiX_pad"/>
    <property type="match status" value="1"/>
</dbReference>
<dbReference type="EC" id="2.5.1.129" evidence="6"/>
<dbReference type="OrthoDB" id="9540at2157"/>
<feature type="binding site" evidence="6">
    <location>
        <position position="119"/>
    </location>
    <ligand>
        <name>FMN</name>
        <dbReference type="ChEBI" id="CHEBI:58210"/>
    </ligand>
</feature>
<keyword evidence="3 6" id="KW-0288">FMN</keyword>
<dbReference type="AlphaFoldDB" id="Q97BJ5"/>
<feature type="binding site" evidence="6">
    <location>
        <position position="33"/>
    </location>
    <ligand>
        <name>FMN</name>
        <dbReference type="ChEBI" id="CHEBI:58210"/>
    </ligand>
</feature>
<dbReference type="RefSeq" id="WP_010916719.1">
    <property type="nucleotide sequence ID" value="NC_002689.2"/>
</dbReference>